<feature type="non-terminal residue" evidence="1">
    <location>
        <position position="1"/>
    </location>
</feature>
<reference evidence="2" key="1">
    <citation type="journal article" date="2019" name="Int. J. Syst. Evol. Microbiol.">
        <title>The Global Catalogue of Microorganisms (GCM) 10K type strain sequencing project: providing services to taxonomists for standard genome sequencing and annotation.</title>
        <authorList>
            <consortium name="The Broad Institute Genomics Platform"/>
            <consortium name="The Broad Institute Genome Sequencing Center for Infectious Disease"/>
            <person name="Wu L."/>
            <person name="Ma J."/>
        </authorList>
    </citation>
    <scope>NUCLEOTIDE SEQUENCE [LARGE SCALE GENOMIC DNA]</scope>
    <source>
        <strain evidence="2">JCM 31696</strain>
    </source>
</reference>
<gene>
    <name evidence="1" type="ORF">ACFQ07_08430</name>
</gene>
<keyword evidence="2" id="KW-1185">Reference proteome</keyword>
<evidence type="ECO:0000313" key="2">
    <source>
        <dbReference type="Proteomes" id="UP001597083"/>
    </source>
</evidence>
<dbReference type="Proteomes" id="UP001597083">
    <property type="component" value="Unassembled WGS sequence"/>
</dbReference>
<dbReference type="Gene3D" id="3.20.20.70">
    <property type="entry name" value="Aldolase class I"/>
    <property type="match status" value="1"/>
</dbReference>
<dbReference type="InterPro" id="IPR013785">
    <property type="entry name" value="Aldolase_TIM"/>
</dbReference>
<dbReference type="EMBL" id="JBHTIR010001188">
    <property type="protein sequence ID" value="MFD0852245.1"/>
    <property type="molecule type" value="Genomic_DNA"/>
</dbReference>
<evidence type="ECO:0000313" key="1">
    <source>
        <dbReference type="EMBL" id="MFD0852245.1"/>
    </source>
</evidence>
<sequence>IAKAFACGSDAVMIGSPFARSTEAPGRGYHWGSEAHHGDVPRGTRLDLGTIGSMEQILYGPSHVADGSMNLIGALRRAMATSGYTELKEFQRVQVVVAPQSH</sequence>
<protein>
    <submittedName>
        <fullName evidence="1">GuaB3 family IMP dehydrogenase-related protein</fullName>
    </submittedName>
</protein>
<name>A0ABW3CCV0_9ACTN</name>
<accession>A0ABW3CCV0</accession>
<organism evidence="1 2">
    <name type="scientific">Actinomadura adrarensis</name>
    <dbReference type="NCBI Taxonomy" id="1819600"/>
    <lineage>
        <taxon>Bacteria</taxon>
        <taxon>Bacillati</taxon>
        <taxon>Actinomycetota</taxon>
        <taxon>Actinomycetes</taxon>
        <taxon>Streptosporangiales</taxon>
        <taxon>Thermomonosporaceae</taxon>
        <taxon>Actinomadura</taxon>
    </lineage>
</organism>
<comment type="caution">
    <text evidence="1">The sequence shown here is derived from an EMBL/GenBank/DDBJ whole genome shotgun (WGS) entry which is preliminary data.</text>
</comment>
<dbReference type="SUPFAM" id="SSF51412">
    <property type="entry name" value="Inosine monophosphate dehydrogenase (IMPDH)"/>
    <property type="match status" value="1"/>
</dbReference>
<proteinExistence type="predicted"/>